<dbReference type="GO" id="GO:0046474">
    <property type="term" value="P:glycerophospholipid biosynthetic process"/>
    <property type="evidence" value="ECO:0007669"/>
    <property type="project" value="TreeGrafter"/>
</dbReference>
<name>A0AAV7SPV0_PLEWA</name>
<dbReference type="InterPro" id="IPR023214">
    <property type="entry name" value="HAD_sf"/>
</dbReference>
<dbReference type="SUPFAM" id="SSF56784">
    <property type="entry name" value="HAD-like"/>
    <property type="match status" value="1"/>
</dbReference>
<dbReference type="EMBL" id="JANPWB010000008">
    <property type="protein sequence ID" value="KAJ1166098.1"/>
    <property type="molecule type" value="Genomic_DNA"/>
</dbReference>
<sequence length="443" mass="49294">MALLKNTGSLLSATYRAVTRGRPSVWAPWSTRERLFTGIRRLGGVSIENQPSFGFLFDIDGVLVRGRSPIPAAVKAFKKLSDCHGKLQVPVVFVTNSGNCLRKTRAEELSAVLQVEISQDQVVLSHSPLCMLPQFHKKRVLVSGQGPVHEIANNLGFQDIVTIDALREAFPLLDMVDHNRRPKEKPPLTVDFSPIEAVVLFGEPIRWETSLQLITDVLLSGGNPVTWLSPPPYPHIPVLACNMDLMWMAEAKMPRFGHGTFLICLEHIYKKMTGRELKYEALVGKPSIVTYSYAEHLIRQQSEQHGWALPIQRLYAIGDNPMADIYGANLYNQHLKTIHQEGLQAKGGHADVEAMNHAHPSFGCLENFSGNHAQSCTSILVCTGVYRNHGDVPSDPNESVTETVFHGHRDFHFDPSLVEASSIVQDVSEAVDLVFQKENWCPV</sequence>
<dbReference type="Pfam" id="PF13344">
    <property type="entry name" value="Hydrolase_6"/>
    <property type="match status" value="1"/>
</dbReference>
<dbReference type="InterPro" id="IPR006353">
    <property type="entry name" value="HAD-SF_hydro_IIA_CECR5"/>
</dbReference>
<keyword evidence="2" id="KW-0732">Signal</keyword>
<dbReference type="GO" id="GO:0005739">
    <property type="term" value="C:mitochondrion"/>
    <property type="evidence" value="ECO:0007669"/>
    <property type="project" value="TreeGrafter"/>
</dbReference>
<organism evidence="4 5">
    <name type="scientific">Pleurodeles waltl</name>
    <name type="common">Iberian ribbed newt</name>
    <dbReference type="NCBI Taxonomy" id="8319"/>
    <lineage>
        <taxon>Eukaryota</taxon>
        <taxon>Metazoa</taxon>
        <taxon>Chordata</taxon>
        <taxon>Craniata</taxon>
        <taxon>Vertebrata</taxon>
        <taxon>Euteleostomi</taxon>
        <taxon>Amphibia</taxon>
        <taxon>Batrachia</taxon>
        <taxon>Caudata</taxon>
        <taxon>Salamandroidea</taxon>
        <taxon>Salamandridae</taxon>
        <taxon>Pleurodelinae</taxon>
        <taxon>Pleurodeles</taxon>
    </lineage>
</organism>
<dbReference type="InterPro" id="IPR006357">
    <property type="entry name" value="HAD-SF_hydro_IIA"/>
</dbReference>
<evidence type="ECO:0000256" key="3">
    <source>
        <dbReference type="ARBA" id="ARBA00069384"/>
    </source>
</evidence>
<evidence type="ECO:0000313" key="4">
    <source>
        <dbReference type="EMBL" id="KAJ1166098.1"/>
    </source>
</evidence>
<dbReference type="InterPro" id="IPR050324">
    <property type="entry name" value="CDP-alcohol_PTase-I"/>
</dbReference>
<evidence type="ECO:0000313" key="5">
    <source>
        <dbReference type="Proteomes" id="UP001066276"/>
    </source>
</evidence>
<accession>A0AAV7SPV0</accession>
<comment type="similarity">
    <text evidence="1">Belongs to the HAD-like hydrolase superfamily.</text>
</comment>
<dbReference type="Proteomes" id="UP001066276">
    <property type="component" value="Chromosome 4_2"/>
</dbReference>
<proteinExistence type="inferred from homology"/>
<evidence type="ECO:0000256" key="2">
    <source>
        <dbReference type="ARBA" id="ARBA00022729"/>
    </source>
</evidence>
<dbReference type="AlphaFoldDB" id="A0AAV7SPV0"/>
<dbReference type="NCBIfam" id="TIGR01456">
    <property type="entry name" value="CECR5"/>
    <property type="match status" value="1"/>
</dbReference>
<comment type="caution">
    <text evidence="4">The sequence shown here is derived from an EMBL/GenBank/DDBJ whole genome shotgun (WGS) entry which is preliminary data.</text>
</comment>
<gene>
    <name evidence="4" type="ORF">NDU88_006508</name>
</gene>
<dbReference type="Gene3D" id="3.40.50.1000">
    <property type="entry name" value="HAD superfamily/HAD-like"/>
    <property type="match status" value="2"/>
</dbReference>
<dbReference type="FunFam" id="3.40.50.1000:FF:000081">
    <property type="entry name" value="Haloacid dehalogenase like hydrolase domain containing 5"/>
    <property type="match status" value="1"/>
</dbReference>
<reference evidence="4" key="1">
    <citation type="journal article" date="2022" name="bioRxiv">
        <title>Sequencing and chromosome-scale assembly of the giantPleurodeles waltlgenome.</title>
        <authorList>
            <person name="Brown T."/>
            <person name="Elewa A."/>
            <person name="Iarovenko S."/>
            <person name="Subramanian E."/>
            <person name="Araus A.J."/>
            <person name="Petzold A."/>
            <person name="Susuki M."/>
            <person name="Suzuki K.-i.T."/>
            <person name="Hayashi T."/>
            <person name="Toyoda A."/>
            <person name="Oliveira C."/>
            <person name="Osipova E."/>
            <person name="Leigh N.D."/>
            <person name="Simon A."/>
            <person name="Yun M.H."/>
        </authorList>
    </citation>
    <scope>NUCLEOTIDE SEQUENCE</scope>
    <source>
        <strain evidence="4">20211129_DDA</strain>
        <tissue evidence="4">Liver</tissue>
    </source>
</reference>
<dbReference type="PANTHER" id="PTHR14269:SF17">
    <property type="entry name" value="HALOACID DEHALOGENASE-LIKE HYDROLASE DOMAIN-CONTAINING 5"/>
    <property type="match status" value="1"/>
</dbReference>
<protein>
    <recommendedName>
        <fullName evidence="3">Haloacid dehalogenase-like hydrolase domain-containing 5</fullName>
    </recommendedName>
</protein>
<evidence type="ECO:0000256" key="1">
    <source>
        <dbReference type="ARBA" id="ARBA00007958"/>
    </source>
</evidence>
<dbReference type="NCBIfam" id="TIGR01460">
    <property type="entry name" value="HAD-SF-IIA"/>
    <property type="match status" value="1"/>
</dbReference>
<keyword evidence="5" id="KW-1185">Reference proteome</keyword>
<dbReference type="InterPro" id="IPR036412">
    <property type="entry name" value="HAD-like_sf"/>
</dbReference>
<dbReference type="PANTHER" id="PTHR14269">
    <property type="entry name" value="CDP-DIACYLGLYCEROL--GLYCEROL-3-PHOSPHATE 3-PHOSPHATIDYLTRANSFERASE-RELATED"/>
    <property type="match status" value="1"/>
</dbReference>